<reference evidence="2" key="1">
    <citation type="submission" date="2021-03" db="EMBL/GenBank/DDBJ databases">
        <title>Draft genome sequence of rust myrtle Austropuccinia psidii MF-1, a brazilian biotype.</title>
        <authorList>
            <person name="Quecine M.C."/>
            <person name="Pachon D.M.R."/>
            <person name="Bonatelli M.L."/>
            <person name="Correr F.H."/>
            <person name="Franceschini L.M."/>
            <person name="Leite T.F."/>
            <person name="Margarido G.R.A."/>
            <person name="Almeida C.A."/>
            <person name="Ferrarezi J.A."/>
            <person name="Labate C.A."/>
        </authorList>
    </citation>
    <scope>NUCLEOTIDE SEQUENCE</scope>
    <source>
        <strain evidence="2">MF-1</strain>
    </source>
</reference>
<dbReference type="PANTHER" id="PTHR33246:SF51">
    <property type="entry name" value="MYB_SANT-LIKE DOMAIN-CONTAINING PROTEIN"/>
    <property type="match status" value="1"/>
</dbReference>
<sequence>MNPPNWHLPHPLPNHHPIYQSGDHYLNSDVQPAEMRSRKGCFEEESLRPQGNQHVNSGCADHCHLGMANNHSCNVPTRNSHWKSHYVAPPPHFHEEILSMPPSPTLAQLFPSDSRVQNAPQQSLNSTGLSQGVERLHLTPSQSGSVISWAKTQASSGNPTMGAKKTKRAKKKTNRDSNPNFMERDFANICKYIEDEVNYNHLFGKNTKKSIGEKLMTRTAAYELFEGSLNLLNPGLELNGRHCSQRFSTYKKKYVMTKIGLDQQGMG</sequence>
<comment type="caution">
    <text evidence="2">The sequence shown here is derived from an EMBL/GenBank/DDBJ whole genome shotgun (WGS) entry which is preliminary data.</text>
</comment>
<dbReference type="EMBL" id="AVOT02023110">
    <property type="protein sequence ID" value="MBW0512987.1"/>
    <property type="molecule type" value="Genomic_DNA"/>
</dbReference>
<gene>
    <name evidence="2" type="ORF">O181_052702</name>
</gene>
<feature type="region of interest" description="Disordered" evidence="1">
    <location>
        <begin position="152"/>
        <end position="180"/>
    </location>
</feature>
<dbReference type="OrthoDB" id="2507256at2759"/>
<dbReference type="PANTHER" id="PTHR33246">
    <property type="entry name" value="CCHC-TYPE DOMAIN-CONTAINING PROTEIN"/>
    <property type="match status" value="1"/>
</dbReference>
<dbReference type="AlphaFoldDB" id="A0A9Q3E878"/>
<name>A0A9Q3E878_9BASI</name>
<keyword evidence="3" id="KW-1185">Reference proteome</keyword>
<dbReference type="Proteomes" id="UP000765509">
    <property type="component" value="Unassembled WGS sequence"/>
</dbReference>
<feature type="compositionally biased region" description="Basic residues" evidence="1">
    <location>
        <begin position="164"/>
        <end position="173"/>
    </location>
</feature>
<accession>A0A9Q3E878</accession>
<evidence type="ECO:0000313" key="2">
    <source>
        <dbReference type="EMBL" id="MBW0512987.1"/>
    </source>
</evidence>
<proteinExistence type="predicted"/>
<protein>
    <submittedName>
        <fullName evidence="2">Uncharacterized protein</fullName>
    </submittedName>
</protein>
<organism evidence="2 3">
    <name type="scientific">Austropuccinia psidii MF-1</name>
    <dbReference type="NCBI Taxonomy" id="1389203"/>
    <lineage>
        <taxon>Eukaryota</taxon>
        <taxon>Fungi</taxon>
        <taxon>Dikarya</taxon>
        <taxon>Basidiomycota</taxon>
        <taxon>Pucciniomycotina</taxon>
        <taxon>Pucciniomycetes</taxon>
        <taxon>Pucciniales</taxon>
        <taxon>Sphaerophragmiaceae</taxon>
        <taxon>Austropuccinia</taxon>
    </lineage>
</organism>
<evidence type="ECO:0000313" key="3">
    <source>
        <dbReference type="Proteomes" id="UP000765509"/>
    </source>
</evidence>
<evidence type="ECO:0000256" key="1">
    <source>
        <dbReference type="SAM" id="MobiDB-lite"/>
    </source>
</evidence>